<proteinExistence type="predicted"/>
<organism evidence="2 3">
    <name type="scientific">Crucibulum laeve</name>
    <dbReference type="NCBI Taxonomy" id="68775"/>
    <lineage>
        <taxon>Eukaryota</taxon>
        <taxon>Fungi</taxon>
        <taxon>Dikarya</taxon>
        <taxon>Basidiomycota</taxon>
        <taxon>Agaricomycotina</taxon>
        <taxon>Agaricomycetes</taxon>
        <taxon>Agaricomycetidae</taxon>
        <taxon>Agaricales</taxon>
        <taxon>Agaricineae</taxon>
        <taxon>Nidulariaceae</taxon>
        <taxon>Crucibulum</taxon>
    </lineage>
</organism>
<keyword evidence="3" id="KW-1185">Reference proteome</keyword>
<dbReference type="AlphaFoldDB" id="A0A5C3M2K3"/>
<dbReference type="Proteomes" id="UP000308652">
    <property type="component" value="Unassembled WGS sequence"/>
</dbReference>
<reference evidence="2 3" key="1">
    <citation type="journal article" date="2019" name="Nat. Ecol. Evol.">
        <title>Megaphylogeny resolves global patterns of mushroom evolution.</title>
        <authorList>
            <person name="Varga T."/>
            <person name="Krizsan K."/>
            <person name="Foldi C."/>
            <person name="Dima B."/>
            <person name="Sanchez-Garcia M."/>
            <person name="Sanchez-Ramirez S."/>
            <person name="Szollosi G.J."/>
            <person name="Szarkandi J.G."/>
            <person name="Papp V."/>
            <person name="Albert L."/>
            <person name="Andreopoulos W."/>
            <person name="Angelini C."/>
            <person name="Antonin V."/>
            <person name="Barry K.W."/>
            <person name="Bougher N.L."/>
            <person name="Buchanan P."/>
            <person name="Buyck B."/>
            <person name="Bense V."/>
            <person name="Catcheside P."/>
            <person name="Chovatia M."/>
            <person name="Cooper J."/>
            <person name="Damon W."/>
            <person name="Desjardin D."/>
            <person name="Finy P."/>
            <person name="Geml J."/>
            <person name="Haridas S."/>
            <person name="Hughes K."/>
            <person name="Justo A."/>
            <person name="Karasinski D."/>
            <person name="Kautmanova I."/>
            <person name="Kiss B."/>
            <person name="Kocsube S."/>
            <person name="Kotiranta H."/>
            <person name="LaButti K.M."/>
            <person name="Lechner B.E."/>
            <person name="Liimatainen K."/>
            <person name="Lipzen A."/>
            <person name="Lukacs Z."/>
            <person name="Mihaltcheva S."/>
            <person name="Morgado L.N."/>
            <person name="Niskanen T."/>
            <person name="Noordeloos M.E."/>
            <person name="Ohm R.A."/>
            <person name="Ortiz-Santana B."/>
            <person name="Ovrebo C."/>
            <person name="Racz N."/>
            <person name="Riley R."/>
            <person name="Savchenko A."/>
            <person name="Shiryaev A."/>
            <person name="Soop K."/>
            <person name="Spirin V."/>
            <person name="Szebenyi C."/>
            <person name="Tomsovsky M."/>
            <person name="Tulloss R.E."/>
            <person name="Uehling J."/>
            <person name="Grigoriev I.V."/>
            <person name="Vagvolgyi C."/>
            <person name="Papp T."/>
            <person name="Martin F.M."/>
            <person name="Miettinen O."/>
            <person name="Hibbett D.S."/>
            <person name="Nagy L.G."/>
        </authorList>
    </citation>
    <scope>NUCLEOTIDE SEQUENCE [LARGE SCALE GENOMIC DNA]</scope>
    <source>
        <strain evidence="2 3">CBS 166.37</strain>
    </source>
</reference>
<evidence type="ECO:0000313" key="2">
    <source>
        <dbReference type="EMBL" id="TFK39614.1"/>
    </source>
</evidence>
<evidence type="ECO:0008006" key="4">
    <source>
        <dbReference type="Google" id="ProtNLM"/>
    </source>
</evidence>
<sequence length="72" mass="7704">MFKFSFHPTILLLITSFSFAAPNPEEAAATVVYHCANGVDTCPGPHWTCCGPILSGVGGTCRKLKPDEYCAL</sequence>
<dbReference type="EMBL" id="ML213599">
    <property type="protein sequence ID" value="TFK39614.1"/>
    <property type="molecule type" value="Genomic_DNA"/>
</dbReference>
<accession>A0A5C3M2K3</accession>
<feature type="chain" id="PRO_5022891336" description="CBM1 domain-containing protein" evidence="1">
    <location>
        <begin position="21"/>
        <end position="72"/>
    </location>
</feature>
<evidence type="ECO:0000256" key="1">
    <source>
        <dbReference type="SAM" id="SignalP"/>
    </source>
</evidence>
<gene>
    <name evidence="2" type="ORF">BDQ12DRAFT_722453</name>
</gene>
<keyword evidence="1" id="KW-0732">Signal</keyword>
<evidence type="ECO:0000313" key="3">
    <source>
        <dbReference type="Proteomes" id="UP000308652"/>
    </source>
</evidence>
<name>A0A5C3M2K3_9AGAR</name>
<feature type="signal peptide" evidence="1">
    <location>
        <begin position="1"/>
        <end position="20"/>
    </location>
</feature>
<protein>
    <recommendedName>
        <fullName evidence="4">CBM1 domain-containing protein</fullName>
    </recommendedName>
</protein>
<dbReference type="OrthoDB" id="3026402at2759"/>